<dbReference type="KEGG" id="tcy:Thicy_1659"/>
<evidence type="ECO:0000256" key="4">
    <source>
        <dbReference type="ARBA" id="ARBA00022643"/>
    </source>
</evidence>
<dbReference type="PANTHER" id="PTHR43821">
    <property type="entry name" value="NAD(P)H NITROREDUCTASE YDJA-RELATED"/>
    <property type="match status" value="1"/>
</dbReference>
<sequence length="188" mass="21233">MLTSIIKSRRSIFQFKPEVVPNTAINQCLEAAIWAPNHGLTEPWRFYVIGTQMHIRLASIYAELRASKRANKTDINNYQSVYDHAIKKFMSIPKLIFVGQAIDSDLVVQAEDFAACACAIQNFQLAAWELNLGVQWSTGPIINAPETANLLQIDPSKIQLIAALYIGYPKAIPNTSRRPYLELTQYYD</sequence>
<dbReference type="HOGENOM" id="CLU_070764_5_1_6"/>
<evidence type="ECO:0000256" key="6">
    <source>
        <dbReference type="ARBA" id="ARBA00023002"/>
    </source>
</evidence>
<keyword evidence="3" id="KW-0285">Flavoprotein</keyword>
<evidence type="ECO:0000313" key="10">
    <source>
        <dbReference type="Proteomes" id="UP000009232"/>
    </source>
</evidence>
<protein>
    <submittedName>
        <fullName evidence="9">Nitroreductase</fullName>
    </submittedName>
</protein>
<comment type="similarity">
    <text evidence="2">Belongs to the nitroreductase family.</text>
</comment>
<keyword evidence="4" id="KW-0288">FMN</keyword>
<keyword evidence="6" id="KW-0560">Oxidoreductase</keyword>
<dbReference type="PANTHER" id="PTHR43821:SF1">
    <property type="entry name" value="NAD(P)H NITROREDUCTASE YDJA-RELATED"/>
    <property type="match status" value="1"/>
</dbReference>
<evidence type="ECO:0000256" key="3">
    <source>
        <dbReference type="ARBA" id="ARBA00022630"/>
    </source>
</evidence>
<keyword evidence="7" id="KW-0520">NAD</keyword>
<dbReference type="eggNOG" id="COG0778">
    <property type="taxonomic scope" value="Bacteria"/>
</dbReference>
<dbReference type="EMBL" id="CP002776">
    <property type="protein sequence ID" value="AEG32416.1"/>
    <property type="molecule type" value="Genomic_DNA"/>
</dbReference>
<dbReference type="SUPFAM" id="SSF55469">
    <property type="entry name" value="FMN-dependent nitroreductase-like"/>
    <property type="match status" value="1"/>
</dbReference>
<dbReference type="InterPro" id="IPR026021">
    <property type="entry name" value="YdjA-like"/>
</dbReference>
<name>F6DBL4_THICA</name>
<keyword evidence="5" id="KW-0521">NADP</keyword>
<evidence type="ECO:0000256" key="7">
    <source>
        <dbReference type="ARBA" id="ARBA00023027"/>
    </source>
</evidence>
<evidence type="ECO:0000259" key="8">
    <source>
        <dbReference type="Pfam" id="PF00881"/>
    </source>
</evidence>
<accession>F6DBL4</accession>
<dbReference type="OrthoDB" id="9773807at2"/>
<dbReference type="Gene3D" id="3.40.109.10">
    <property type="entry name" value="NADH Oxidase"/>
    <property type="match status" value="1"/>
</dbReference>
<comment type="cofactor">
    <cofactor evidence="1">
        <name>FMN</name>
        <dbReference type="ChEBI" id="CHEBI:58210"/>
    </cofactor>
</comment>
<gene>
    <name evidence="9" type="ordered locus">Thicy_1659</name>
</gene>
<organism evidence="9 10">
    <name type="scientific">Thiomicrospira cyclica (strain DSM 14477 / JCM 11371 / ALM1)</name>
    <name type="common">Thioalkalimicrobium cyclicum</name>
    <dbReference type="NCBI Taxonomy" id="717773"/>
    <lineage>
        <taxon>Bacteria</taxon>
        <taxon>Pseudomonadati</taxon>
        <taxon>Pseudomonadota</taxon>
        <taxon>Gammaproteobacteria</taxon>
        <taxon>Thiotrichales</taxon>
        <taxon>Piscirickettsiaceae</taxon>
        <taxon>Thiomicrospira</taxon>
    </lineage>
</organism>
<dbReference type="GO" id="GO:0016491">
    <property type="term" value="F:oxidoreductase activity"/>
    <property type="evidence" value="ECO:0007669"/>
    <property type="project" value="UniProtKB-KW"/>
</dbReference>
<dbReference type="InterPro" id="IPR029479">
    <property type="entry name" value="Nitroreductase"/>
</dbReference>
<dbReference type="RefSeq" id="WP_013836185.1">
    <property type="nucleotide sequence ID" value="NC_015581.1"/>
</dbReference>
<dbReference type="CDD" id="cd02135">
    <property type="entry name" value="YdjA-like"/>
    <property type="match status" value="1"/>
</dbReference>
<keyword evidence="10" id="KW-1185">Reference proteome</keyword>
<dbReference type="InterPro" id="IPR052530">
    <property type="entry name" value="NAD(P)H_nitroreductase"/>
</dbReference>
<proteinExistence type="inferred from homology"/>
<reference evidence="9 10" key="1">
    <citation type="submission" date="2011-05" db="EMBL/GenBank/DDBJ databases">
        <title>Complete sequence of Thioalkalimicrobium cyclicum ALM1.</title>
        <authorList>
            <consortium name="US DOE Joint Genome Institute"/>
            <person name="Lucas S."/>
            <person name="Han J."/>
            <person name="Lapidus A."/>
            <person name="Cheng J.-F."/>
            <person name="Goodwin L."/>
            <person name="Pitluck S."/>
            <person name="Peters L."/>
            <person name="Mikhailova N."/>
            <person name="Davenport K."/>
            <person name="Han C."/>
            <person name="Tapia R."/>
            <person name="Land M."/>
            <person name="Hauser L."/>
            <person name="Kyrpides N."/>
            <person name="Ivanova N."/>
            <person name="Pagani I."/>
            <person name="Kappler U."/>
            <person name="Woyke T."/>
        </authorList>
    </citation>
    <scope>NUCLEOTIDE SEQUENCE [LARGE SCALE GENOMIC DNA]</scope>
    <source>
        <strain evidence="10">DSM 14477 / JCM 11371 / ALM1</strain>
    </source>
</reference>
<dbReference type="AlphaFoldDB" id="F6DBL4"/>
<evidence type="ECO:0000256" key="5">
    <source>
        <dbReference type="ARBA" id="ARBA00022857"/>
    </source>
</evidence>
<dbReference type="Pfam" id="PF00881">
    <property type="entry name" value="Nitroreductase"/>
    <property type="match status" value="1"/>
</dbReference>
<evidence type="ECO:0000313" key="9">
    <source>
        <dbReference type="EMBL" id="AEG32416.1"/>
    </source>
</evidence>
<dbReference type="InterPro" id="IPR000415">
    <property type="entry name" value="Nitroreductase-like"/>
</dbReference>
<dbReference type="Proteomes" id="UP000009232">
    <property type="component" value="Chromosome"/>
</dbReference>
<evidence type="ECO:0000256" key="2">
    <source>
        <dbReference type="ARBA" id="ARBA00007118"/>
    </source>
</evidence>
<dbReference type="STRING" id="717773.Thicy_1659"/>
<feature type="domain" description="Nitroreductase" evidence="8">
    <location>
        <begin position="6"/>
        <end position="168"/>
    </location>
</feature>
<evidence type="ECO:0000256" key="1">
    <source>
        <dbReference type="ARBA" id="ARBA00001917"/>
    </source>
</evidence>